<dbReference type="GO" id="GO:0005524">
    <property type="term" value="F:ATP binding"/>
    <property type="evidence" value="ECO:0007669"/>
    <property type="project" value="UniProtKB-KW"/>
</dbReference>
<dbReference type="Gene3D" id="3.40.50.410">
    <property type="entry name" value="von Willebrand factor, type A domain"/>
    <property type="match status" value="1"/>
</dbReference>
<dbReference type="InterPro" id="IPR016194">
    <property type="entry name" value="SPOC-like_C_dom_sf"/>
</dbReference>
<dbReference type="Gene3D" id="1.10.1600.10">
    <property type="match status" value="1"/>
</dbReference>
<keyword evidence="11" id="KW-0067">ATP-binding</keyword>
<dbReference type="Pfam" id="PF02735">
    <property type="entry name" value="Ku"/>
    <property type="match status" value="1"/>
</dbReference>
<evidence type="ECO:0000256" key="1">
    <source>
        <dbReference type="ARBA" id="ARBA00004123"/>
    </source>
</evidence>
<dbReference type="GO" id="GO:0043564">
    <property type="term" value="C:Ku70:Ku80 complex"/>
    <property type="evidence" value="ECO:0007669"/>
    <property type="project" value="InterPro"/>
</dbReference>
<evidence type="ECO:0000256" key="2">
    <source>
        <dbReference type="ARBA" id="ARBA00004574"/>
    </source>
</evidence>
<keyword evidence="7" id="KW-0547">Nucleotide-binding</keyword>
<evidence type="ECO:0000259" key="19">
    <source>
        <dbReference type="SMART" id="SM00559"/>
    </source>
</evidence>
<dbReference type="SUPFAM" id="SSF53300">
    <property type="entry name" value="vWA-like"/>
    <property type="match status" value="1"/>
</dbReference>
<feature type="compositionally biased region" description="Low complexity" evidence="18">
    <location>
        <begin position="507"/>
        <end position="516"/>
    </location>
</feature>
<dbReference type="Pfam" id="PF08785">
    <property type="entry name" value="Ku_PK_bind"/>
    <property type="match status" value="1"/>
</dbReference>
<keyword evidence="6" id="KW-0158">Chromosome</keyword>
<dbReference type="SUPFAM" id="SSF101420">
    <property type="entry name" value="C-terminal domain of Ku80"/>
    <property type="match status" value="1"/>
</dbReference>
<evidence type="ECO:0000256" key="7">
    <source>
        <dbReference type="ARBA" id="ARBA00022741"/>
    </source>
</evidence>
<feature type="domain" description="Ku" evidence="19">
    <location>
        <begin position="280"/>
        <end position="408"/>
    </location>
</feature>
<dbReference type="GO" id="GO:0003678">
    <property type="term" value="F:DNA helicase activity"/>
    <property type="evidence" value="ECO:0007669"/>
    <property type="project" value="UniProtKB-EC"/>
</dbReference>
<dbReference type="PANTHER" id="PTHR12604:SF4">
    <property type="entry name" value="X-RAY REPAIR CROSS-COMPLEMENTING PROTEIN 5"/>
    <property type="match status" value="1"/>
</dbReference>
<dbReference type="GO" id="GO:0042162">
    <property type="term" value="F:telomeric DNA binding"/>
    <property type="evidence" value="ECO:0007669"/>
    <property type="project" value="InterPro"/>
</dbReference>
<sequence length="694" mass="75847">MAGGASAAQLAPRTLVTFVVDVSQAMSEPVDASGRTRLAQCQTFVALRLLEMMLRGLATIKASIVVYGGGSGTHELCAPARPTLETLHAVQQLQRATQAAACDPLEALAEALRWLLEKGHGEPSAAWTRVVYFVTRAHSPLDTTRAEALRHTLTQSHTQLRVIGIDLGSESPPFWLPWVASVPNALLATPDEAEAQARAPTVQHALSRPLSTTLSFGEPDSARAAIEIPVQLHKATAQQRPMAPRRMAHGPGTPWERQLEAHRAYYKAAEVLQAHGDTTGLTPLPDDGMADAQRAYHLGASLVPVMEESELDTRPALEILHFVHARTYRREYHMGETYYVLPHPRSPRAQIALSSLVQAAAVKQVYALCRYVARAHAEPKNEFDGFYMVRVPFRDDVRRWAFPPLDRIVTSAGHTVRTHTSIPTPTQQAHMDAFVAQMDLMDMDDDGDPEGWYAPSLSYAPAVHGTKQAILHRFLHPGTPLPPLHPSLTEFLHTPPRAEARARAAREVCAAATGAESRPPAAQAPDVSVSESAPYTTPPMHVPSDSDATPTDDETTSLGVTVAGSALRFTHAAHDFETLVHSTSAVSETCAAMAQLLLRWLDRDPPTDEMIAALRAFRSAACALDESLTWNTYVPLLTMPRFAHTFRTKARSRTPTLWHRLQGRLDLGLITASEDPSRRSHVDLDEARAFVASS</sequence>
<dbReference type="InterPro" id="IPR014893">
    <property type="entry name" value="Ku_PK_bind"/>
</dbReference>
<dbReference type="AlphaFoldDB" id="A0AAF0EJN9"/>
<evidence type="ECO:0000256" key="11">
    <source>
        <dbReference type="ARBA" id="ARBA00022840"/>
    </source>
</evidence>
<evidence type="ECO:0000256" key="15">
    <source>
        <dbReference type="ARBA" id="ARBA00023204"/>
    </source>
</evidence>
<reference evidence="20" key="1">
    <citation type="submission" date="2023-03" db="EMBL/GenBank/DDBJ databases">
        <title>Mating type loci evolution in Malassezia.</title>
        <authorList>
            <person name="Coelho M.A."/>
        </authorList>
    </citation>
    <scope>NUCLEOTIDE SEQUENCE</scope>
    <source>
        <strain evidence="20">CBS 9557</strain>
    </source>
</reference>
<dbReference type="InterPro" id="IPR006164">
    <property type="entry name" value="DNA_bd_Ku70/Ku80"/>
</dbReference>
<evidence type="ECO:0000256" key="13">
    <source>
        <dbReference type="ARBA" id="ARBA00023125"/>
    </source>
</evidence>
<keyword evidence="9" id="KW-0378">Hydrolase</keyword>
<evidence type="ECO:0000313" key="21">
    <source>
        <dbReference type="Proteomes" id="UP001213623"/>
    </source>
</evidence>
<feature type="region of interest" description="Disordered" evidence="18">
    <location>
        <begin position="498"/>
        <end position="556"/>
    </location>
</feature>
<keyword evidence="14" id="KW-0233">DNA recombination</keyword>
<proteinExistence type="inferred from homology"/>
<dbReference type="InterPro" id="IPR024193">
    <property type="entry name" value="Ku80"/>
</dbReference>
<dbReference type="EC" id="3.6.4.12" evidence="4"/>
<accession>A0AAF0EJN9</accession>
<dbReference type="SUPFAM" id="SSF100939">
    <property type="entry name" value="SPOC domain-like"/>
    <property type="match status" value="1"/>
</dbReference>
<keyword evidence="10 20" id="KW-0347">Helicase</keyword>
<keyword evidence="12" id="KW-0779">Telomere</keyword>
<evidence type="ECO:0000256" key="18">
    <source>
        <dbReference type="SAM" id="MobiDB-lite"/>
    </source>
</evidence>
<evidence type="ECO:0000313" key="20">
    <source>
        <dbReference type="EMBL" id="WFD25904.1"/>
    </source>
</evidence>
<evidence type="ECO:0000256" key="4">
    <source>
        <dbReference type="ARBA" id="ARBA00012551"/>
    </source>
</evidence>
<dbReference type="InterPro" id="IPR036494">
    <property type="entry name" value="Ku_C_sf"/>
</dbReference>
<keyword evidence="16" id="KW-0539">Nucleus</keyword>
<keyword evidence="15" id="KW-0234">DNA repair</keyword>
<evidence type="ECO:0000256" key="6">
    <source>
        <dbReference type="ARBA" id="ARBA00022454"/>
    </source>
</evidence>
<keyword evidence="13" id="KW-0238">DNA-binding</keyword>
<keyword evidence="8" id="KW-0227">DNA damage</keyword>
<evidence type="ECO:0000256" key="3">
    <source>
        <dbReference type="ARBA" id="ARBA00007726"/>
    </source>
</evidence>
<evidence type="ECO:0000256" key="14">
    <source>
        <dbReference type="ARBA" id="ARBA00023172"/>
    </source>
</evidence>
<evidence type="ECO:0000256" key="8">
    <source>
        <dbReference type="ARBA" id="ARBA00022763"/>
    </source>
</evidence>
<organism evidence="20 21">
    <name type="scientific">Malassezia nana</name>
    <dbReference type="NCBI Taxonomy" id="180528"/>
    <lineage>
        <taxon>Eukaryota</taxon>
        <taxon>Fungi</taxon>
        <taxon>Dikarya</taxon>
        <taxon>Basidiomycota</taxon>
        <taxon>Ustilaginomycotina</taxon>
        <taxon>Malasseziomycetes</taxon>
        <taxon>Malasseziales</taxon>
        <taxon>Malasseziaceae</taxon>
        <taxon>Malassezia</taxon>
    </lineage>
</organism>
<evidence type="ECO:0000256" key="17">
    <source>
        <dbReference type="ARBA" id="ARBA00031847"/>
    </source>
</evidence>
<dbReference type="GO" id="GO:0003690">
    <property type="term" value="F:double-stranded DNA binding"/>
    <property type="evidence" value="ECO:0007669"/>
    <property type="project" value="TreeGrafter"/>
</dbReference>
<dbReference type="GO" id="GO:0003684">
    <property type="term" value="F:damaged DNA binding"/>
    <property type="evidence" value="ECO:0007669"/>
    <property type="project" value="InterPro"/>
</dbReference>
<dbReference type="GO" id="GO:0016787">
    <property type="term" value="F:hydrolase activity"/>
    <property type="evidence" value="ECO:0007669"/>
    <property type="project" value="UniProtKB-KW"/>
</dbReference>
<dbReference type="GO" id="GO:0006310">
    <property type="term" value="P:DNA recombination"/>
    <property type="evidence" value="ECO:0007669"/>
    <property type="project" value="UniProtKB-KW"/>
</dbReference>
<dbReference type="Gene3D" id="2.40.290.10">
    <property type="match status" value="1"/>
</dbReference>
<evidence type="ECO:0000256" key="10">
    <source>
        <dbReference type="ARBA" id="ARBA00022806"/>
    </source>
</evidence>
<keyword evidence="21" id="KW-1185">Reference proteome</keyword>
<dbReference type="SMART" id="SM00559">
    <property type="entry name" value="Ku78"/>
    <property type="match status" value="1"/>
</dbReference>
<comment type="similarity">
    <text evidence="3">Belongs to the ku80 family.</text>
</comment>
<comment type="subcellular location">
    <subcellularLocation>
        <location evidence="2">Chromosome</location>
        <location evidence="2">Telomere</location>
    </subcellularLocation>
    <subcellularLocation>
        <location evidence="1">Nucleus</location>
    </subcellularLocation>
</comment>
<dbReference type="PANTHER" id="PTHR12604">
    <property type="entry name" value="KU AUTOANTIGEN DNA HELICASE"/>
    <property type="match status" value="1"/>
</dbReference>
<dbReference type="EMBL" id="CP119893">
    <property type="protein sequence ID" value="WFD25904.1"/>
    <property type="molecule type" value="Genomic_DNA"/>
</dbReference>
<evidence type="ECO:0000256" key="5">
    <source>
        <dbReference type="ARBA" id="ARBA00021792"/>
    </source>
</evidence>
<dbReference type="Gene3D" id="1.25.40.240">
    <property type="entry name" value="Ku, C-terminal domain"/>
    <property type="match status" value="1"/>
</dbReference>
<dbReference type="InterPro" id="IPR036465">
    <property type="entry name" value="vWFA_dom_sf"/>
</dbReference>
<dbReference type="GO" id="GO:0000781">
    <property type="term" value="C:chromosome, telomeric region"/>
    <property type="evidence" value="ECO:0007669"/>
    <property type="project" value="UniProtKB-SubCell"/>
</dbReference>
<name>A0AAF0EJN9_9BASI</name>
<gene>
    <name evidence="20" type="primary">YKU80</name>
    <name evidence="20" type="ORF">MNAN1_000872</name>
</gene>
<protein>
    <recommendedName>
        <fullName evidence="5">ATP-dependent DNA helicase II subunit 2</fullName>
        <ecNumber evidence="4">3.6.4.12</ecNumber>
    </recommendedName>
    <alternativeName>
        <fullName evidence="17">ATP-dependent DNA helicase II subunit Ku80</fullName>
    </alternativeName>
</protein>
<dbReference type="GO" id="GO:0006303">
    <property type="term" value="P:double-strand break repair via nonhomologous end joining"/>
    <property type="evidence" value="ECO:0007669"/>
    <property type="project" value="InterPro"/>
</dbReference>
<evidence type="ECO:0000256" key="16">
    <source>
        <dbReference type="ARBA" id="ARBA00023242"/>
    </source>
</evidence>
<dbReference type="CDD" id="cd00873">
    <property type="entry name" value="KU80"/>
    <property type="match status" value="1"/>
</dbReference>
<dbReference type="GO" id="GO:0000723">
    <property type="term" value="P:telomere maintenance"/>
    <property type="evidence" value="ECO:0007669"/>
    <property type="project" value="InterPro"/>
</dbReference>
<dbReference type="Proteomes" id="UP001213623">
    <property type="component" value="Chromosome 2"/>
</dbReference>
<evidence type="ECO:0000256" key="12">
    <source>
        <dbReference type="ARBA" id="ARBA00022895"/>
    </source>
</evidence>
<evidence type="ECO:0000256" key="9">
    <source>
        <dbReference type="ARBA" id="ARBA00022801"/>
    </source>
</evidence>